<dbReference type="GO" id="GO:0005737">
    <property type="term" value="C:cytoplasm"/>
    <property type="evidence" value="ECO:0007669"/>
    <property type="project" value="TreeGrafter"/>
</dbReference>
<protein>
    <submittedName>
        <fullName evidence="4">HD domain-containing protein</fullName>
    </submittedName>
</protein>
<evidence type="ECO:0000256" key="1">
    <source>
        <dbReference type="ARBA" id="ARBA00022723"/>
    </source>
</evidence>
<feature type="domain" description="HD" evidence="3">
    <location>
        <begin position="38"/>
        <end position="158"/>
    </location>
</feature>
<dbReference type="PANTHER" id="PTHR11845:SF13">
    <property type="entry name" value="5'-DEOXYNUCLEOTIDASE HDDC2"/>
    <property type="match status" value="1"/>
</dbReference>
<dbReference type="GO" id="GO:0002953">
    <property type="term" value="F:5'-deoxynucleotidase activity"/>
    <property type="evidence" value="ECO:0007669"/>
    <property type="project" value="InterPro"/>
</dbReference>
<dbReference type="AlphaFoldDB" id="A0A7C4RIT5"/>
<dbReference type="PANTHER" id="PTHR11845">
    <property type="entry name" value="5'-DEOXYNUCLEOTIDASE HDDC2"/>
    <property type="match status" value="1"/>
</dbReference>
<name>A0A7C4RIT5_9BACT</name>
<dbReference type="GO" id="GO:0046872">
    <property type="term" value="F:metal ion binding"/>
    <property type="evidence" value="ECO:0007669"/>
    <property type="project" value="UniProtKB-KW"/>
</dbReference>
<gene>
    <name evidence="4" type="ORF">ENS29_08635</name>
</gene>
<dbReference type="Pfam" id="PF13023">
    <property type="entry name" value="HD_3"/>
    <property type="match status" value="1"/>
</dbReference>
<comment type="caution">
    <text evidence="4">The sequence shown here is derived from an EMBL/GenBank/DDBJ whole genome shotgun (WGS) entry which is preliminary data.</text>
</comment>
<dbReference type="SUPFAM" id="SSF109604">
    <property type="entry name" value="HD-domain/PDEase-like"/>
    <property type="match status" value="1"/>
</dbReference>
<organism evidence="4">
    <name type="scientific">Desulfatirhabdium butyrativorans</name>
    <dbReference type="NCBI Taxonomy" id="340467"/>
    <lineage>
        <taxon>Bacteria</taxon>
        <taxon>Pseudomonadati</taxon>
        <taxon>Thermodesulfobacteriota</taxon>
        <taxon>Desulfobacteria</taxon>
        <taxon>Desulfobacterales</taxon>
        <taxon>Desulfatirhabdiaceae</taxon>
        <taxon>Desulfatirhabdium</taxon>
    </lineage>
</organism>
<keyword evidence="2" id="KW-0378">Hydrolase</keyword>
<evidence type="ECO:0000313" key="4">
    <source>
        <dbReference type="EMBL" id="HGU32909.1"/>
    </source>
</evidence>
<accession>A0A7C4RIT5</accession>
<evidence type="ECO:0000259" key="3">
    <source>
        <dbReference type="Pfam" id="PF13023"/>
    </source>
</evidence>
<keyword evidence="1" id="KW-0479">Metal-binding</keyword>
<dbReference type="InterPro" id="IPR039356">
    <property type="entry name" value="YfbR/HDDC2"/>
</dbReference>
<evidence type="ECO:0000256" key="2">
    <source>
        <dbReference type="ARBA" id="ARBA00022801"/>
    </source>
</evidence>
<reference evidence="4" key="1">
    <citation type="journal article" date="2020" name="mSystems">
        <title>Genome- and Community-Level Interaction Insights into Carbon Utilization and Element Cycling Functions of Hydrothermarchaeota in Hydrothermal Sediment.</title>
        <authorList>
            <person name="Zhou Z."/>
            <person name="Liu Y."/>
            <person name="Xu W."/>
            <person name="Pan J."/>
            <person name="Luo Z.H."/>
            <person name="Li M."/>
        </authorList>
    </citation>
    <scope>NUCLEOTIDE SEQUENCE [LARGE SCALE GENOMIC DNA]</scope>
    <source>
        <strain evidence="4">SpSt-477</strain>
    </source>
</reference>
<dbReference type="InterPro" id="IPR006674">
    <property type="entry name" value="HD_domain"/>
</dbReference>
<sequence length="222" mass="25248">MPAMPWRSAANPSRVIRAGGRPMTERSPADFLFEARFLKAIPRSGFAFLGAGRESVAEHVYLTTVVAFVLSVLVPHVDRNRLMFLCLFHDLPEARIGDLNSVQKPYHRPQPERCLREMTEGLMFGGQLAEWISEFETGGTQEALLARDADQIALILELKWLLDHGVADAGRWIDSVRLRVHTEAGRSLTDEILNTESDEWWWRIVRACNQAKRLDHENEEAT</sequence>
<proteinExistence type="predicted"/>
<dbReference type="Gene3D" id="1.10.3210.10">
    <property type="entry name" value="Hypothetical protein af1432"/>
    <property type="match status" value="1"/>
</dbReference>
<dbReference type="EMBL" id="DSUH01000202">
    <property type="protein sequence ID" value="HGU32909.1"/>
    <property type="molecule type" value="Genomic_DNA"/>
</dbReference>